<sequence>VAFKRPHIVSVPSGQAFLEQLVDGLVDDFCDSQPEALASVTILLPTRRATRRLKEAFLLSNNSTMSLLPRIYAIGDIEEEDSITNGSDSISELINKAHSVPPTMSPTRQKLLLAKLIHRWWGLRTDDSTKPFDQALHVARGLANFLDHFQTTRLDISSLDTLVPED</sequence>
<evidence type="ECO:0000313" key="1">
    <source>
        <dbReference type="EMBL" id="SVE55923.1"/>
    </source>
</evidence>
<organism evidence="1">
    <name type="scientific">marine metagenome</name>
    <dbReference type="NCBI Taxonomy" id="408172"/>
    <lineage>
        <taxon>unclassified sequences</taxon>
        <taxon>metagenomes</taxon>
        <taxon>ecological metagenomes</taxon>
    </lineage>
</organism>
<protein>
    <recommendedName>
        <fullName evidence="2">UvrD-like helicase ATP-binding domain-containing protein</fullName>
    </recommendedName>
</protein>
<proteinExistence type="predicted"/>
<evidence type="ECO:0008006" key="2">
    <source>
        <dbReference type="Google" id="ProtNLM"/>
    </source>
</evidence>
<dbReference type="AlphaFoldDB" id="A0A383EHK9"/>
<dbReference type="EMBL" id="UINC01225728">
    <property type="protein sequence ID" value="SVE55923.1"/>
    <property type="molecule type" value="Genomic_DNA"/>
</dbReference>
<feature type="non-terminal residue" evidence="1">
    <location>
        <position position="1"/>
    </location>
</feature>
<accession>A0A383EHK9</accession>
<reference evidence="1" key="1">
    <citation type="submission" date="2018-05" db="EMBL/GenBank/DDBJ databases">
        <authorList>
            <person name="Lanie J.A."/>
            <person name="Ng W.-L."/>
            <person name="Kazmierczak K.M."/>
            <person name="Andrzejewski T.M."/>
            <person name="Davidsen T.M."/>
            <person name="Wayne K.J."/>
            <person name="Tettelin H."/>
            <person name="Glass J.I."/>
            <person name="Rusch D."/>
            <person name="Podicherti R."/>
            <person name="Tsui H.-C.T."/>
            <person name="Winkler M.E."/>
        </authorList>
    </citation>
    <scope>NUCLEOTIDE SEQUENCE</scope>
</reference>
<name>A0A383EHK9_9ZZZZ</name>
<feature type="non-terminal residue" evidence="1">
    <location>
        <position position="166"/>
    </location>
</feature>
<gene>
    <name evidence="1" type="ORF">METZ01_LOCUS508777</name>
</gene>